<keyword evidence="3" id="KW-1185">Reference proteome</keyword>
<keyword evidence="1" id="KW-0732">Signal</keyword>
<dbReference type="Pfam" id="PF07396">
    <property type="entry name" value="Porin_O_P"/>
    <property type="match status" value="1"/>
</dbReference>
<gene>
    <name evidence="2" type="ORF">HPS56_02655</name>
</gene>
<evidence type="ECO:0000256" key="1">
    <source>
        <dbReference type="SAM" id="SignalP"/>
    </source>
</evidence>
<dbReference type="Proteomes" id="UP000714420">
    <property type="component" value="Unassembled WGS sequence"/>
</dbReference>
<reference evidence="2 3" key="1">
    <citation type="submission" date="2020-05" db="EMBL/GenBank/DDBJ databases">
        <title>Distinct polysaccharide utilization as determinants for interspecies competition between intestinal Prevotella spp.</title>
        <authorList>
            <person name="Galvez E.J.C."/>
            <person name="Iljazovic A."/>
            <person name="Strowig T."/>
        </authorList>
    </citation>
    <scope>NUCLEOTIDE SEQUENCE [LARGE SCALE GENOMIC DNA]</scope>
    <source>
        <strain evidence="2 3">PMUR</strain>
    </source>
</reference>
<sequence length="388" mass="43370">MFKTIVRFFGVTAALFSVSVASAVGPVVPPVADKGTDSVRPLVGKPKFSGYMIGRYQASLQDGNKSNSFDLRMARLSVGGRILDDFEYKIQGQINGNTSTLRNSPRIVDLFVEWQKYGFLKVKAGQFKRPFTFENPMNPIDQGFMCYSQNVSRLAGFTDRNGEHASNGRDIGVQLQGDFLPDSHGRNLIHYEVGVFNGQGINCSDVDNQKDVIGGLWVSPLEGMRIGAFGWAGSYARKGSCTVDGVTGPQTYSGLVSLNQYRYAFSVEYRKAGWQLRSEYIHSTGYSFKDTDSEDNIEVNGGAGNKSDGIYALCIAPVIPDKLSFKMRYDLYRKSAAWNTSKTFYEVGLNYLFHKNLELQCEYAFVNDRANSMKQNYGMLDFEFCLRF</sequence>
<dbReference type="InterPro" id="IPR023614">
    <property type="entry name" value="Porin_dom_sf"/>
</dbReference>
<evidence type="ECO:0000313" key="3">
    <source>
        <dbReference type="Proteomes" id="UP000714420"/>
    </source>
</evidence>
<accession>A0ABX2AKH9</accession>
<dbReference type="EMBL" id="JABKKF010000002">
    <property type="protein sequence ID" value="NPD91260.1"/>
    <property type="molecule type" value="Genomic_DNA"/>
</dbReference>
<proteinExistence type="predicted"/>
<feature type="signal peptide" evidence="1">
    <location>
        <begin position="1"/>
        <end position="23"/>
    </location>
</feature>
<feature type="chain" id="PRO_5045185691" evidence="1">
    <location>
        <begin position="24"/>
        <end position="388"/>
    </location>
</feature>
<comment type="caution">
    <text evidence="2">The sequence shown here is derived from an EMBL/GenBank/DDBJ whole genome shotgun (WGS) entry which is preliminary data.</text>
</comment>
<dbReference type="Gene3D" id="2.40.160.10">
    <property type="entry name" value="Porin"/>
    <property type="match status" value="1"/>
</dbReference>
<name>A0ABX2AKH9_9BACT</name>
<organism evidence="2 3">
    <name type="scientific">Xylanibacter muris</name>
    <dbReference type="NCBI Taxonomy" id="2736290"/>
    <lineage>
        <taxon>Bacteria</taxon>
        <taxon>Pseudomonadati</taxon>
        <taxon>Bacteroidota</taxon>
        <taxon>Bacteroidia</taxon>
        <taxon>Bacteroidales</taxon>
        <taxon>Prevotellaceae</taxon>
        <taxon>Xylanibacter</taxon>
    </lineage>
</organism>
<dbReference type="SUPFAM" id="SSF56935">
    <property type="entry name" value="Porins"/>
    <property type="match status" value="1"/>
</dbReference>
<evidence type="ECO:0000313" key="2">
    <source>
        <dbReference type="EMBL" id="NPD91260.1"/>
    </source>
</evidence>
<protein>
    <submittedName>
        <fullName evidence="2">Porin</fullName>
    </submittedName>
</protein>
<dbReference type="InterPro" id="IPR010870">
    <property type="entry name" value="Porin_O/P"/>
</dbReference>